<feature type="transmembrane region" description="Helical" evidence="2">
    <location>
        <begin position="46"/>
        <end position="66"/>
    </location>
</feature>
<protein>
    <submittedName>
        <fullName evidence="3">Uncharacterized protein</fullName>
    </submittedName>
</protein>
<sequence>MPITQPQTTQGSLGLSSQTDPRFHWTSQRGVTLTTIMYTRAPELGWIAYAALYGATLLSVPVIWFISLRRRRTGPYHVQVVKFAHVLVNATLPVFAISIALAIVLPGIEIARASAPYRGTHGIWIKLSNVSRYTGLTSWLLGTGADICLTWALDLVVLALVYLAYYGREKWWKESRLIGIYVASLFHIVALVYYAVKIHHARMDQTAKPAWQWLPRLLLLALFKSAIGLVIAAIALWRKFKKNPHLKVGKIPALFLSASVIWLFRWTFVFALEIRCIVPNWTSEEIQAQNILGPVFGSWTTAAVFGLLVAILRHELWSNRIDNPESSVPDCTVQSSFC</sequence>
<comment type="caution">
    <text evidence="3">The sequence shown here is derived from an EMBL/GenBank/DDBJ whole genome shotgun (WGS) entry which is preliminary data.</text>
</comment>
<evidence type="ECO:0000256" key="2">
    <source>
        <dbReference type="SAM" id="Phobius"/>
    </source>
</evidence>
<reference evidence="3" key="1">
    <citation type="journal article" date="2023" name="Mol. Phylogenet. Evol.">
        <title>Genome-scale phylogeny and comparative genomics of the fungal order Sordariales.</title>
        <authorList>
            <person name="Hensen N."/>
            <person name="Bonometti L."/>
            <person name="Westerberg I."/>
            <person name="Brannstrom I.O."/>
            <person name="Guillou S."/>
            <person name="Cros-Aarteil S."/>
            <person name="Calhoun S."/>
            <person name="Haridas S."/>
            <person name="Kuo A."/>
            <person name="Mondo S."/>
            <person name="Pangilinan J."/>
            <person name="Riley R."/>
            <person name="LaButti K."/>
            <person name="Andreopoulos B."/>
            <person name="Lipzen A."/>
            <person name="Chen C."/>
            <person name="Yan M."/>
            <person name="Daum C."/>
            <person name="Ng V."/>
            <person name="Clum A."/>
            <person name="Steindorff A."/>
            <person name="Ohm R.A."/>
            <person name="Martin F."/>
            <person name="Silar P."/>
            <person name="Natvig D.O."/>
            <person name="Lalanne C."/>
            <person name="Gautier V."/>
            <person name="Ament-Velasquez S.L."/>
            <person name="Kruys A."/>
            <person name="Hutchinson M.I."/>
            <person name="Powell A.J."/>
            <person name="Barry K."/>
            <person name="Miller A.N."/>
            <person name="Grigoriev I.V."/>
            <person name="Debuchy R."/>
            <person name="Gladieux P."/>
            <person name="Hiltunen Thoren M."/>
            <person name="Johannesson H."/>
        </authorList>
    </citation>
    <scope>NUCLEOTIDE SEQUENCE</scope>
    <source>
        <strain evidence="3">CBS 508.74</strain>
    </source>
</reference>
<dbReference type="Proteomes" id="UP001302812">
    <property type="component" value="Unassembled WGS sequence"/>
</dbReference>
<feature type="transmembrane region" description="Helical" evidence="2">
    <location>
        <begin position="249"/>
        <end position="271"/>
    </location>
</feature>
<dbReference type="EMBL" id="MU853351">
    <property type="protein sequence ID" value="KAK4110368.1"/>
    <property type="molecule type" value="Genomic_DNA"/>
</dbReference>
<feature type="transmembrane region" description="Helical" evidence="2">
    <location>
        <begin position="177"/>
        <end position="196"/>
    </location>
</feature>
<keyword evidence="2" id="KW-0472">Membrane</keyword>
<evidence type="ECO:0000256" key="1">
    <source>
        <dbReference type="SAM" id="MobiDB-lite"/>
    </source>
</evidence>
<feature type="transmembrane region" description="Helical" evidence="2">
    <location>
        <begin position="139"/>
        <end position="165"/>
    </location>
</feature>
<keyword evidence="4" id="KW-1185">Reference proteome</keyword>
<dbReference type="GeneID" id="89933270"/>
<organism evidence="3 4">
    <name type="scientific">Canariomyces notabilis</name>
    <dbReference type="NCBI Taxonomy" id="2074819"/>
    <lineage>
        <taxon>Eukaryota</taxon>
        <taxon>Fungi</taxon>
        <taxon>Dikarya</taxon>
        <taxon>Ascomycota</taxon>
        <taxon>Pezizomycotina</taxon>
        <taxon>Sordariomycetes</taxon>
        <taxon>Sordariomycetidae</taxon>
        <taxon>Sordariales</taxon>
        <taxon>Chaetomiaceae</taxon>
        <taxon>Canariomyces</taxon>
    </lineage>
</organism>
<dbReference type="AlphaFoldDB" id="A0AAN6TA18"/>
<proteinExistence type="predicted"/>
<feature type="transmembrane region" description="Helical" evidence="2">
    <location>
        <begin position="291"/>
        <end position="312"/>
    </location>
</feature>
<evidence type="ECO:0000313" key="4">
    <source>
        <dbReference type="Proteomes" id="UP001302812"/>
    </source>
</evidence>
<gene>
    <name evidence="3" type="ORF">N656DRAFT_291599</name>
</gene>
<dbReference type="RefSeq" id="XP_064667938.1">
    <property type="nucleotide sequence ID" value="XM_064809147.1"/>
</dbReference>
<feature type="region of interest" description="Disordered" evidence="1">
    <location>
        <begin position="1"/>
        <end position="20"/>
    </location>
</feature>
<keyword evidence="2" id="KW-0812">Transmembrane</keyword>
<feature type="transmembrane region" description="Helical" evidence="2">
    <location>
        <begin position="216"/>
        <end position="237"/>
    </location>
</feature>
<keyword evidence="2" id="KW-1133">Transmembrane helix</keyword>
<evidence type="ECO:0000313" key="3">
    <source>
        <dbReference type="EMBL" id="KAK4110368.1"/>
    </source>
</evidence>
<accession>A0AAN6TA18</accession>
<feature type="transmembrane region" description="Helical" evidence="2">
    <location>
        <begin position="86"/>
        <end position="108"/>
    </location>
</feature>
<name>A0AAN6TA18_9PEZI</name>
<reference evidence="3" key="2">
    <citation type="submission" date="2023-05" db="EMBL/GenBank/DDBJ databases">
        <authorList>
            <consortium name="Lawrence Berkeley National Laboratory"/>
            <person name="Steindorff A."/>
            <person name="Hensen N."/>
            <person name="Bonometti L."/>
            <person name="Westerberg I."/>
            <person name="Brannstrom I.O."/>
            <person name="Guillou S."/>
            <person name="Cros-Aarteil S."/>
            <person name="Calhoun S."/>
            <person name="Haridas S."/>
            <person name="Kuo A."/>
            <person name="Mondo S."/>
            <person name="Pangilinan J."/>
            <person name="Riley R."/>
            <person name="Labutti K."/>
            <person name="Andreopoulos B."/>
            <person name="Lipzen A."/>
            <person name="Chen C."/>
            <person name="Yanf M."/>
            <person name="Daum C."/>
            <person name="Ng V."/>
            <person name="Clum A."/>
            <person name="Ohm R."/>
            <person name="Martin F."/>
            <person name="Silar P."/>
            <person name="Natvig D."/>
            <person name="Lalanne C."/>
            <person name="Gautier V."/>
            <person name="Ament-Velasquez S.L."/>
            <person name="Kruys A."/>
            <person name="Hutchinson M.I."/>
            <person name="Powell A.J."/>
            <person name="Barry K."/>
            <person name="Miller A.N."/>
            <person name="Grigoriev I.V."/>
            <person name="Debuchy R."/>
            <person name="Gladieux P."/>
            <person name="Thoren M.H."/>
            <person name="Johannesson H."/>
        </authorList>
    </citation>
    <scope>NUCLEOTIDE SEQUENCE</scope>
    <source>
        <strain evidence="3">CBS 508.74</strain>
    </source>
</reference>